<reference evidence="2 3" key="1">
    <citation type="submission" date="2019-08" db="EMBL/GenBank/DDBJ databases">
        <title>Complete genome sequence of Terriglobus albidus strain ORNL.</title>
        <authorList>
            <person name="Podar M."/>
        </authorList>
    </citation>
    <scope>NUCLEOTIDE SEQUENCE [LARGE SCALE GENOMIC DNA]</scope>
    <source>
        <strain evidence="2 3">ORNL</strain>
    </source>
</reference>
<gene>
    <name evidence="2" type="ORF">FTW19_08765</name>
</gene>
<protein>
    <submittedName>
        <fullName evidence="2">DUF374 domain-containing protein</fullName>
    </submittedName>
</protein>
<dbReference type="EMBL" id="CP042806">
    <property type="protein sequence ID" value="QEE28072.1"/>
    <property type="molecule type" value="Genomic_DNA"/>
</dbReference>
<keyword evidence="3" id="KW-1185">Reference proteome</keyword>
<evidence type="ECO:0000313" key="3">
    <source>
        <dbReference type="Proteomes" id="UP000321820"/>
    </source>
</evidence>
<evidence type="ECO:0000313" key="2">
    <source>
        <dbReference type="EMBL" id="QEE28072.1"/>
    </source>
</evidence>
<dbReference type="InterPro" id="IPR007172">
    <property type="entry name" value="DUF374"/>
</dbReference>
<dbReference type="Pfam" id="PF04028">
    <property type="entry name" value="DUF374"/>
    <property type="match status" value="1"/>
</dbReference>
<evidence type="ECO:0000259" key="1">
    <source>
        <dbReference type="Pfam" id="PF04028"/>
    </source>
</evidence>
<proteinExistence type="predicted"/>
<sequence length="212" mass="23381">MKWTAKQRILLFLIPRLAAFLIRLLGSTLRFEEICAAGVTPGDRMPPPSVFAFWHRSLLMAAYRFRNLRIAILISQSFDGELIARTVERLGFKAVRGSSSRGGAVGLLAMETAYRNGHICAFTADGPRGPNMIAKPGVTALANRVETNVGAFHLQPQRAWVLRSWDRFLIPKPFSRVAVTWPPHTSAVPTPEATQAALDEAVRLAKPHTGDL</sequence>
<organism evidence="2 3">
    <name type="scientific">Terriglobus albidus</name>
    <dbReference type="NCBI Taxonomy" id="1592106"/>
    <lineage>
        <taxon>Bacteria</taxon>
        <taxon>Pseudomonadati</taxon>
        <taxon>Acidobacteriota</taxon>
        <taxon>Terriglobia</taxon>
        <taxon>Terriglobales</taxon>
        <taxon>Acidobacteriaceae</taxon>
        <taxon>Terriglobus</taxon>
    </lineage>
</organism>
<dbReference type="OrthoDB" id="9810508at2"/>
<name>A0A5B9E713_9BACT</name>
<dbReference type="CDD" id="cd07983">
    <property type="entry name" value="LPLAT_DUF374-like"/>
    <property type="match status" value="1"/>
</dbReference>
<dbReference type="Proteomes" id="UP000321820">
    <property type="component" value="Chromosome"/>
</dbReference>
<accession>A0A5B9E713</accession>
<dbReference type="KEGG" id="talb:FTW19_08765"/>
<dbReference type="AlphaFoldDB" id="A0A5B9E713"/>
<feature type="domain" description="DUF374" evidence="1">
    <location>
        <begin position="63"/>
        <end position="130"/>
    </location>
</feature>
<dbReference type="RefSeq" id="WP_147647262.1">
    <property type="nucleotide sequence ID" value="NZ_CP042806.1"/>
</dbReference>